<dbReference type="Gene3D" id="1.10.287.130">
    <property type="match status" value="1"/>
</dbReference>
<comment type="caution">
    <text evidence="10">The sequence shown here is derived from an EMBL/GenBank/DDBJ whole genome shotgun (WGS) entry which is preliminary data.</text>
</comment>
<dbReference type="SMART" id="SM00388">
    <property type="entry name" value="HisKA"/>
    <property type="match status" value="1"/>
</dbReference>
<evidence type="ECO:0000256" key="8">
    <source>
        <dbReference type="SAM" id="Phobius"/>
    </source>
</evidence>
<dbReference type="EMBL" id="BBNQ01000020">
    <property type="protein sequence ID" value="GAL64598.1"/>
    <property type="molecule type" value="Genomic_DNA"/>
</dbReference>
<dbReference type="OrthoDB" id="1522504at2"/>
<reference evidence="10 11" key="1">
    <citation type="journal article" date="2014" name="Genome Announc.">
        <title>Draft Genome Sequences of Marine Flavobacterium Algibacter lectus Strains SS8 and NR4.</title>
        <authorList>
            <person name="Takatani N."/>
            <person name="Nakanishi M."/>
            <person name="Meirelles P."/>
            <person name="Mino S."/>
            <person name="Suda W."/>
            <person name="Oshima K."/>
            <person name="Hattori M."/>
            <person name="Ohkuma M."/>
            <person name="Hosokawa M."/>
            <person name="Miyashita K."/>
            <person name="Thompson F.L."/>
            <person name="Niwa A."/>
            <person name="Sawabe T."/>
            <person name="Sawabe T."/>
        </authorList>
    </citation>
    <scope>NUCLEOTIDE SEQUENCE [LARGE SCALE GENOMIC DNA]</scope>
    <source>
        <strain evidence="10 11">JCM 19300</strain>
    </source>
</reference>
<evidence type="ECO:0000256" key="7">
    <source>
        <dbReference type="ARBA" id="ARBA00022989"/>
    </source>
</evidence>
<dbReference type="PROSITE" id="PS50109">
    <property type="entry name" value="HIS_KIN"/>
    <property type="match status" value="1"/>
</dbReference>
<dbReference type="PANTHER" id="PTHR45436">
    <property type="entry name" value="SENSOR HISTIDINE KINASE YKOH"/>
    <property type="match status" value="1"/>
</dbReference>
<evidence type="ECO:0000313" key="11">
    <source>
        <dbReference type="Proteomes" id="UP000029644"/>
    </source>
</evidence>
<evidence type="ECO:0000256" key="2">
    <source>
        <dbReference type="ARBA" id="ARBA00012438"/>
    </source>
</evidence>
<dbReference type="Proteomes" id="UP000029644">
    <property type="component" value="Unassembled WGS sequence"/>
</dbReference>
<keyword evidence="3" id="KW-0597">Phosphoprotein</keyword>
<comment type="catalytic activity">
    <reaction evidence="1">
        <text>ATP + protein L-histidine = ADP + protein N-phospho-L-histidine.</text>
        <dbReference type="EC" id="2.7.13.3"/>
    </reaction>
</comment>
<dbReference type="GO" id="GO:0005886">
    <property type="term" value="C:plasma membrane"/>
    <property type="evidence" value="ECO:0007669"/>
    <property type="project" value="TreeGrafter"/>
</dbReference>
<accession>A0A090VKP2</accession>
<organism evidence="10 11">
    <name type="scientific">Algibacter lectus</name>
    <dbReference type="NCBI Taxonomy" id="221126"/>
    <lineage>
        <taxon>Bacteria</taxon>
        <taxon>Pseudomonadati</taxon>
        <taxon>Bacteroidota</taxon>
        <taxon>Flavobacteriia</taxon>
        <taxon>Flavobacteriales</taxon>
        <taxon>Flavobacteriaceae</taxon>
        <taxon>Algibacter</taxon>
    </lineage>
</organism>
<evidence type="ECO:0000256" key="4">
    <source>
        <dbReference type="ARBA" id="ARBA00022679"/>
    </source>
</evidence>
<feature type="domain" description="Histidine kinase" evidence="9">
    <location>
        <begin position="216"/>
        <end position="411"/>
    </location>
</feature>
<protein>
    <recommendedName>
        <fullName evidence="2">histidine kinase</fullName>
        <ecNumber evidence="2">2.7.13.3</ecNumber>
    </recommendedName>
</protein>
<dbReference type="SUPFAM" id="SSF55874">
    <property type="entry name" value="ATPase domain of HSP90 chaperone/DNA topoisomerase II/histidine kinase"/>
    <property type="match status" value="1"/>
</dbReference>
<dbReference type="SMART" id="SM00387">
    <property type="entry name" value="HATPase_c"/>
    <property type="match status" value="1"/>
</dbReference>
<proteinExistence type="predicted"/>
<dbReference type="EC" id="2.7.13.3" evidence="2"/>
<feature type="transmembrane region" description="Helical" evidence="8">
    <location>
        <begin position="127"/>
        <end position="149"/>
    </location>
</feature>
<dbReference type="InterPro" id="IPR003661">
    <property type="entry name" value="HisK_dim/P_dom"/>
</dbReference>
<dbReference type="Gene3D" id="3.30.565.10">
    <property type="entry name" value="Histidine kinase-like ATPase, C-terminal domain"/>
    <property type="match status" value="1"/>
</dbReference>
<dbReference type="InterPro" id="IPR003594">
    <property type="entry name" value="HATPase_dom"/>
</dbReference>
<dbReference type="InterPro" id="IPR036890">
    <property type="entry name" value="HATPase_C_sf"/>
</dbReference>
<keyword evidence="8" id="KW-0472">Membrane</keyword>
<dbReference type="GO" id="GO:0000155">
    <property type="term" value="F:phosphorelay sensor kinase activity"/>
    <property type="evidence" value="ECO:0007669"/>
    <property type="project" value="InterPro"/>
</dbReference>
<gene>
    <name evidence="10" type="ORF">JCM19300_170</name>
</gene>
<dbReference type="Pfam" id="PF00512">
    <property type="entry name" value="HisKA"/>
    <property type="match status" value="1"/>
</dbReference>
<keyword evidence="7 8" id="KW-1133">Transmembrane helix</keyword>
<keyword evidence="4" id="KW-0808">Transferase</keyword>
<evidence type="ECO:0000256" key="5">
    <source>
        <dbReference type="ARBA" id="ARBA00022692"/>
    </source>
</evidence>
<dbReference type="PANTHER" id="PTHR45436:SF5">
    <property type="entry name" value="SENSOR HISTIDINE KINASE TRCS"/>
    <property type="match status" value="1"/>
</dbReference>
<dbReference type="CDD" id="cd00082">
    <property type="entry name" value="HisKA"/>
    <property type="match status" value="1"/>
</dbReference>
<keyword evidence="5 8" id="KW-0812">Transmembrane</keyword>
<evidence type="ECO:0000256" key="3">
    <source>
        <dbReference type="ARBA" id="ARBA00022553"/>
    </source>
</evidence>
<evidence type="ECO:0000259" key="9">
    <source>
        <dbReference type="PROSITE" id="PS50109"/>
    </source>
</evidence>
<evidence type="ECO:0000256" key="6">
    <source>
        <dbReference type="ARBA" id="ARBA00022777"/>
    </source>
</evidence>
<dbReference type="Pfam" id="PF02518">
    <property type="entry name" value="HATPase_c"/>
    <property type="match status" value="1"/>
</dbReference>
<sequence>MGKKTRLLKKTSRIFLLTGLVLALLSSTALYFYTKYQLENEVEEVLFSTEARVESALKSGRIVGSLPPVTEISEAEVLREKFLKDTVIYDPSQDEMELFRELSVYRKINGRNYQITIREMVVESEDFLFAIVLSNLTIFGLAFIFLFYFNTTRNLKLWSPFFKNLEQMKSFSLTSKEPLHLVDSDVLEFSELKTEIETLTDKVKSDYENLKQFTEDVSHEMQTPLAIIQAKIDNLINEQEISDKQFEQVTSIQKDIQRLKQLNKRITTLTKIDNNQFVNIENVNLTELINEKVENFKELQMTNLFHVPTDELQVSMDAYLADILINNLISNAVKYSKNEDVISIITNKSTLVISNFGEQAIAHPEKIFQRFYRESNGNQSTGLGLAIVKKVCDLYGFKISYRFEGELHVFSIDFLRN</sequence>
<name>A0A090VKP2_9FLAO</name>
<keyword evidence="6 10" id="KW-0418">Kinase</keyword>
<dbReference type="SUPFAM" id="SSF47384">
    <property type="entry name" value="Homodimeric domain of signal transducing histidine kinase"/>
    <property type="match status" value="1"/>
</dbReference>
<dbReference type="InterPro" id="IPR050428">
    <property type="entry name" value="TCS_sensor_his_kinase"/>
</dbReference>
<evidence type="ECO:0000313" key="10">
    <source>
        <dbReference type="EMBL" id="GAL64598.1"/>
    </source>
</evidence>
<dbReference type="AlphaFoldDB" id="A0A090VKP2"/>
<dbReference type="InterPro" id="IPR005467">
    <property type="entry name" value="His_kinase_dom"/>
</dbReference>
<dbReference type="RefSeq" id="WP_042506418.1">
    <property type="nucleotide sequence ID" value="NZ_BBNQ01000020.1"/>
</dbReference>
<dbReference type="InterPro" id="IPR036097">
    <property type="entry name" value="HisK_dim/P_sf"/>
</dbReference>
<evidence type="ECO:0000256" key="1">
    <source>
        <dbReference type="ARBA" id="ARBA00000085"/>
    </source>
</evidence>